<dbReference type="Proteomes" id="UP001610335">
    <property type="component" value="Unassembled WGS sequence"/>
</dbReference>
<evidence type="ECO:0000313" key="2">
    <source>
        <dbReference type="Proteomes" id="UP001610335"/>
    </source>
</evidence>
<evidence type="ECO:0000313" key="1">
    <source>
        <dbReference type="EMBL" id="KAL2814512.1"/>
    </source>
</evidence>
<organism evidence="1 2">
    <name type="scientific">Aspergillus cavernicola</name>
    <dbReference type="NCBI Taxonomy" id="176166"/>
    <lineage>
        <taxon>Eukaryota</taxon>
        <taxon>Fungi</taxon>
        <taxon>Dikarya</taxon>
        <taxon>Ascomycota</taxon>
        <taxon>Pezizomycotina</taxon>
        <taxon>Eurotiomycetes</taxon>
        <taxon>Eurotiomycetidae</taxon>
        <taxon>Eurotiales</taxon>
        <taxon>Aspergillaceae</taxon>
        <taxon>Aspergillus</taxon>
        <taxon>Aspergillus subgen. Nidulantes</taxon>
    </lineage>
</organism>
<accession>A0ABR4HIF8</accession>
<keyword evidence="2" id="KW-1185">Reference proteome</keyword>
<reference evidence="1 2" key="1">
    <citation type="submission" date="2024-07" db="EMBL/GenBank/DDBJ databases">
        <title>Section-level genome sequencing and comparative genomics of Aspergillus sections Usti and Cavernicolus.</title>
        <authorList>
            <consortium name="Lawrence Berkeley National Laboratory"/>
            <person name="Nybo J.L."/>
            <person name="Vesth T.C."/>
            <person name="Theobald S."/>
            <person name="Frisvad J.C."/>
            <person name="Larsen T.O."/>
            <person name="Kjaerboelling I."/>
            <person name="Rothschild-Mancinelli K."/>
            <person name="Lyhne E.K."/>
            <person name="Kogle M.E."/>
            <person name="Barry K."/>
            <person name="Clum A."/>
            <person name="Na H."/>
            <person name="Ledsgaard L."/>
            <person name="Lin J."/>
            <person name="Lipzen A."/>
            <person name="Kuo A."/>
            <person name="Riley R."/>
            <person name="Mondo S."/>
            <person name="LaButti K."/>
            <person name="Haridas S."/>
            <person name="Pangalinan J."/>
            <person name="Salamov A.A."/>
            <person name="Simmons B.A."/>
            <person name="Magnuson J.K."/>
            <person name="Chen J."/>
            <person name="Drula E."/>
            <person name="Henrissat B."/>
            <person name="Wiebenga A."/>
            <person name="Lubbers R.J."/>
            <person name="Gomes A.C."/>
            <person name="Makela M.R."/>
            <person name="Stajich J."/>
            <person name="Grigoriev I.V."/>
            <person name="Mortensen U.H."/>
            <person name="De vries R.P."/>
            <person name="Baker S.E."/>
            <person name="Andersen M.R."/>
        </authorList>
    </citation>
    <scope>NUCLEOTIDE SEQUENCE [LARGE SCALE GENOMIC DNA]</scope>
    <source>
        <strain evidence="1 2">CBS 600.67</strain>
    </source>
</reference>
<sequence>MVDCHRKATQVHLGGLVHSIRTPSERRISSQKVSQGREVAFIFGVDEICTKGPRNGITLHQNIEVALDAGRLIIVPMPEDQKKKKILWKVGARVRQEPYTAAAPLVTGHPHDGARACIIPTLLSQFTMGKPQMLEWQARYGS</sequence>
<protein>
    <submittedName>
        <fullName evidence="1">Uncharacterized protein</fullName>
    </submittedName>
</protein>
<name>A0ABR4HIF8_9EURO</name>
<comment type="caution">
    <text evidence="1">The sequence shown here is derived from an EMBL/GenBank/DDBJ whole genome shotgun (WGS) entry which is preliminary data.</text>
</comment>
<gene>
    <name evidence="1" type="ORF">BDW59DRAFT_167158</name>
</gene>
<proteinExistence type="predicted"/>
<dbReference type="EMBL" id="JBFXLS010000125">
    <property type="protein sequence ID" value="KAL2814512.1"/>
    <property type="molecule type" value="Genomic_DNA"/>
</dbReference>